<name>A0A963YTF6_9PROT</name>
<sequence length="185" mass="18838">MADGSVSLVTHGWHTDIALPAAEATGRLAAFRAVFPGARTLVFGYGKRTFMIAPAHTIGEWIIGPFPGPAAIEVSAISGDAAAAYGAAHVLTLPLPPGGAEGLSDFLWAAIAKTPAGAPAYIAVGNWPGSQFYDAAQDYGLTHTCNRWSAEALAAGGVPVSPAGVVFSGSLDSQLRALLRRPAAS</sequence>
<dbReference type="RefSeq" id="WP_227321769.1">
    <property type="nucleotide sequence ID" value="NZ_JAESVB010000005.1"/>
</dbReference>
<proteinExistence type="predicted"/>
<organism evidence="1 2">
    <name type="scientific">Acidisoma silvae</name>
    <dbReference type="NCBI Taxonomy" id="2802396"/>
    <lineage>
        <taxon>Bacteria</taxon>
        <taxon>Pseudomonadati</taxon>
        <taxon>Pseudomonadota</taxon>
        <taxon>Alphaproteobacteria</taxon>
        <taxon>Acetobacterales</taxon>
        <taxon>Acidocellaceae</taxon>
        <taxon>Acidisoma</taxon>
    </lineage>
</organism>
<accession>A0A963YTF6</accession>
<evidence type="ECO:0000313" key="2">
    <source>
        <dbReference type="Proteomes" id="UP000708298"/>
    </source>
</evidence>
<gene>
    <name evidence="1" type="ORF">ASILVAE211_13035</name>
</gene>
<keyword evidence="2" id="KW-1185">Reference proteome</keyword>
<dbReference type="AlphaFoldDB" id="A0A963YTF6"/>
<comment type="caution">
    <text evidence="1">The sequence shown here is derived from an EMBL/GenBank/DDBJ whole genome shotgun (WGS) entry which is preliminary data.</text>
</comment>
<reference evidence="1" key="2">
    <citation type="submission" date="2021-01" db="EMBL/GenBank/DDBJ databases">
        <authorList>
            <person name="Mieszkin S."/>
            <person name="Pouder E."/>
            <person name="Alain K."/>
        </authorList>
    </citation>
    <scope>NUCLEOTIDE SEQUENCE</scope>
    <source>
        <strain evidence="1">HW T2.11</strain>
    </source>
</reference>
<dbReference type="EMBL" id="JAESVB010000005">
    <property type="protein sequence ID" value="MCB8876110.1"/>
    <property type="molecule type" value="Genomic_DNA"/>
</dbReference>
<dbReference type="Proteomes" id="UP000708298">
    <property type="component" value="Unassembled WGS sequence"/>
</dbReference>
<protein>
    <submittedName>
        <fullName evidence="1">DUF2459 domain-containing protein</fullName>
    </submittedName>
</protein>
<dbReference type="Pfam" id="PF09601">
    <property type="entry name" value="DUF2459"/>
    <property type="match status" value="1"/>
</dbReference>
<evidence type="ECO:0000313" key="1">
    <source>
        <dbReference type="EMBL" id="MCB8876110.1"/>
    </source>
</evidence>
<reference evidence="1" key="1">
    <citation type="journal article" date="2021" name="Microorganisms">
        <title>Acidisoma silvae sp. nov. and Acidisomacellulosilytica sp. nov., Two Acidophilic Bacteria Isolated from Decaying Wood, Hydrolyzing Cellulose and Producing Poly-3-hydroxybutyrate.</title>
        <authorList>
            <person name="Mieszkin S."/>
            <person name="Pouder E."/>
            <person name="Uroz S."/>
            <person name="Simon-Colin C."/>
            <person name="Alain K."/>
        </authorList>
    </citation>
    <scope>NUCLEOTIDE SEQUENCE</scope>
    <source>
        <strain evidence="1">HW T2.11</strain>
    </source>
</reference>
<dbReference type="InterPro" id="IPR011727">
    <property type="entry name" value="CHP02117"/>
</dbReference>